<keyword evidence="1 3" id="KW-0808">Transferase</keyword>
<evidence type="ECO:0000259" key="2">
    <source>
        <dbReference type="PROSITE" id="PS51186"/>
    </source>
</evidence>
<dbReference type="InterPro" id="IPR016181">
    <property type="entry name" value="Acyl_CoA_acyltransferase"/>
</dbReference>
<dbReference type="GO" id="GO:0008080">
    <property type="term" value="F:N-acetyltransferase activity"/>
    <property type="evidence" value="ECO:0007669"/>
    <property type="project" value="InterPro"/>
</dbReference>
<dbReference type="PANTHER" id="PTHR13947">
    <property type="entry name" value="GNAT FAMILY N-ACETYLTRANSFERASE"/>
    <property type="match status" value="1"/>
</dbReference>
<dbReference type="AlphaFoldDB" id="A0A3E2BLX2"/>
<organism evidence="3 4">
    <name type="scientific">Candidatus Saccharicenans subterraneus</name>
    <dbReference type="NCBI Taxonomy" id="2508984"/>
    <lineage>
        <taxon>Bacteria</taxon>
        <taxon>Candidatus Aminicenantota</taxon>
        <taxon>Candidatus Aminicenantia</taxon>
        <taxon>Candidatus Aminicenantales</taxon>
        <taxon>Candidatus Saccharicenantaceae</taxon>
        <taxon>Candidatus Saccharicenans</taxon>
    </lineage>
</organism>
<evidence type="ECO:0000313" key="3">
    <source>
        <dbReference type="EMBL" id="RFT15755.1"/>
    </source>
</evidence>
<sequence>MIIRKASPQDMPYVVRIAWRLALDYAGMENDSFFVAEERGKIVAILGIRDFGEFLELVAVGVLEEYRDMGVGKRLVEEALKNLAGRNVYLLTTVPGFYEKLGFARVEEVPEVLKKDPAWCAGCDRDKCVVLLRKADKNVNNG</sequence>
<dbReference type="Proteomes" id="UP000257323">
    <property type="component" value="Unassembled WGS sequence"/>
</dbReference>
<comment type="caution">
    <text evidence="3">The sequence shown here is derived from an EMBL/GenBank/DDBJ whole genome shotgun (WGS) entry which is preliminary data.</text>
</comment>
<dbReference type="InterPro" id="IPR000182">
    <property type="entry name" value="GNAT_dom"/>
</dbReference>
<protein>
    <submittedName>
        <fullName evidence="3">Acetyltransferase (GNAT) family protein</fullName>
    </submittedName>
</protein>
<name>A0A3E2BLX2_9BACT</name>
<reference evidence="3 4" key="1">
    <citation type="submission" date="2018-08" db="EMBL/GenBank/DDBJ databases">
        <title>Genome analysis of the thermophilic bacterium of the candidate phylum Aminicenantes from deep subsurface aquifer revealed its physiology and ecological role.</title>
        <authorList>
            <person name="Kadnikov V.V."/>
            <person name="Mardanov A.V."/>
            <person name="Beletsky A.V."/>
            <person name="Karnachuk O.V."/>
            <person name="Ravin N.V."/>
        </authorList>
    </citation>
    <scope>NUCLEOTIDE SEQUENCE [LARGE SCALE GENOMIC DNA]</scope>
    <source>
        <strain evidence="3">BY38</strain>
    </source>
</reference>
<evidence type="ECO:0000313" key="4">
    <source>
        <dbReference type="Proteomes" id="UP000257323"/>
    </source>
</evidence>
<dbReference type="Gene3D" id="3.40.630.30">
    <property type="match status" value="1"/>
</dbReference>
<dbReference type="EMBL" id="QUAH01000007">
    <property type="protein sequence ID" value="RFT15755.1"/>
    <property type="molecule type" value="Genomic_DNA"/>
</dbReference>
<gene>
    <name evidence="3" type="ORF">OP8BY_0130</name>
</gene>
<feature type="domain" description="N-acetyltransferase" evidence="2">
    <location>
        <begin position="1"/>
        <end position="126"/>
    </location>
</feature>
<accession>A0A3E2BLX2</accession>
<dbReference type="PANTHER" id="PTHR13947:SF37">
    <property type="entry name" value="LD18367P"/>
    <property type="match status" value="1"/>
</dbReference>
<dbReference type="InterPro" id="IPR050769">
    <property type="entry name" value="NAT_camello-type"/>
</dbReference>
<dbReference type="Pfam" id="PF13508">
    <property type="entry name" value="Acetyltransf_7"/>
    <property type="match status" value="1"/>
</dbReference>
<dbReference type="CDD" id="cd04301">
    <property type="entry name" value="NAT_SF"/>
    <property type="match status" value="1"/>
</dbReference>
<dbReference type="SUPFAM" id="SSF55729">
    <property type="entry name" value="Acyl-CoA N-acyltransferases (Nat)"/>
    <property type="match status" value="1"/>
</dbReference>
<dbReference type="PROSITE" id="PS51186">
    <property type="entry name" value="GNAT"/>
    <property type="match status" value="1"/>
</dbReference>
<proteinExistence type="predicted"/>
<evidence type="ECO:0000256" key="1">
    <source>
        <dbReference type="ARBA" id="ARBA00022679"/>
    </source>
</evidence>